<evidence type="ECO:0000313" key="1">
    <source>
        <dbReference type="EMBL" id="DAF93121.1"/>
    </source>
</evidence>
<name>A0A8S5UF53_9CAUD</name>
<organism evidence="1">
    <name type="scientific">Myoviridae sp. ctcyQ27</name>
    <dbReference type="NCBI Taxonomy" id="2825139"/>
    <lineage>
        <taxon>Viruses</taxon>
        <taxon>Duplodnaviria</taxon>
        <taxon>Heunggongvirae</taxon>
        <taxon>Uroviricota</taxon>
        <taxon>Caudoviricetes</taxon>
    </lineage>
</organism>
<reference evidence="1" key="1">
    <citation type="journal article" date="2021" name="Proc. Natl. Acad. Sci. U.S.A.">
        <title>A Catalog of Tens of Thousands of Viruses from Human Metagenomes Reveals Hidden Associations with Chronic Diseases.</title>
        <authorList>
            <person name="Tisza M.J."/>
            <person name="Buck C.B."/>
        </authorList>
    </citation>
    <scope>NUCLEOTIDE SEQUENCE</scope>
    <source>
        <strain evidence="1">CtcyQ27</strain>
    </source>
</reference>
<dbReference type="EMBL" id="BK016080">
    <property type="protein sequence ID" value="DAF93121.1"/>
    <property type="molecule type" value="Genomic_DNA"/>
</dbReference>
<accession>A0A8S5UF53</accession>
<sequence length="110" mass="13154">MGRYRNINVCENFGWISDSIVLKAEEELLDYINKTIEYLDNLWKSGKISAEDFKSIILNYEVQYDLYTKTFLDTFGYSIEVEEDKCSFVKYFNKAIDNDYYTYSYGYIKI</sequence>
<proteinExistence type="predicted"/>
<protein>
    <submittedName>
        <fullName evidence="1">Uncharacterized protein</fullName>
    </submittedName>
</protein>